<evidence type="ECO:0000313" key="2">
    <source>
        <dbReference type="EMBL" id="CUP53446.1"/>
    </source>
</evidence>
<evidence type="ECO:0000259" key="1">
    <source>
        <dbReference type="Pfam" id="PF13612"/>
    </source>
</evidence>
<reference evidence="2 3" key="1">
    <citation type="submission" date="2015-09" db="EMBL/GenBank/DDBJ databases">
        <authorList>
            <consortium name="Pathogen Informatics"/>
        </authorList>
    </citation>
    <scope>NUCLEOTIDE SEQUENCE [LARGE SCALE GENOMIC DNA]</scope>
    <source>
        <strain evidence="2 3">2789STDY5834842</strain>
    </source>
</reference>
<organism evidence="2 3">
    <name type="scientific">Phocaeicola vulgatus</name>
    <name type="common">Bacteroides vulgatus</name>
    <dbReference type="NCBI Taxonomy" id="821"/>
    <lineage>
        <taxon>Bacteria</taxon>
        <taxon>Pseudomonadati</taxon>
        <taxon>Bacteroidota</taxon>
        <taxon>Bacteroidia</taxon>
        <taxon>Bacteroidales</taxon>
        <taxon>Bacteroidaceae</taxon>
        <taxon>Phocaeicola</taxon>
    </lineage>
</organism>
<feature type="domain" description="Transposase DDE" evidence="1">
    <location>
        <begin position="110"/>
        <end position="264"/>
    </location>
</feature>
<dbReference type="Proteomes" id="UP000095333">
    <property type="component" value="Unassembled WGS sequence"/>
</dbReference>
<sequence length="301" mass="35002">MFPESKVTEIYCMADDFCKEFTLQQEKYMIKDMKTMHRNKPNRMSDAEIMVILILFHSGGFRCFKHYYKEYVCKHLKHLFPRQVSHNRFVELEKEVLLPMTIFIKKVLLGTCTGISFVDSTPLCVCRNQRILIHKTFEELAERGRCSMGWFFGFKLHLIINDKGELLNFMFTPGNVDDREPLKQGKFLENIKGKLCADKGYIGQVLFENLFLNGIQLVTKVKNNMRNSLMSIADKILLRKRALIETVNDELKNIAQIEHSRHRSCSNFIANSLSAIAAYCFFEKKPAIDVKFVNDGQLAIF</sequence>
<dbReference type="NCBIfam" id="NF033520">
    <property type="entry name" value="transpos_IS982"/>
    <property type="match status" value="1"/>
</dbReference>
<accession>A0A174P0W3</accession>
<dbReference type="RefSeq" id="WP_057251054.1">
    <property type="nucleotide sequence ID" value="NZ_CYZI01000069.1"/>
</dbReference>
<dbReference type="AlphaFoldDB" id="A0A174P0W3"/>
<gene>
    <name evidence="2" type="ORF">ERS852457_04277</name>
</gene>
<dbReference type="Pfam" id="PF13612">
    <property type="entry name" value="DDE_Tnp_1_3"/>
    <property type="match status" value="1"/>
</dbReference>
<evidence type="ECO:0000313" key="3">
    <source>
        <dbReference type="Proteomes" id="UP000095333"/>
    </source>
</evidence>
<name>A0A174P0W3_PHOVU</name>
<protein>
    <submittedName>
        <fullName evidence="2">Transposase DDE domain</fullName>
    </submittedName>
</protein>
<proteinExistence type="predicted"/>
<dbReference type="EMBL" id="CYZI01000069">
    <property type="protein sequence ID" value="CUP53446.1"/>
    <property type="molecule type" value="Genomic_DNA"/>
</dbReference>
<dbReference type="InterPro" id="IPR025668">
    <property type="entry name" value="Tnp_DDE_dom"/>
</dbReference>